<gene>
    <name evidence="4" type="ORF">S01H1_49374</name>
</gene>
<dbReference type="GO" id="GO:0005737">
    <property type="term" value="C:cytoplasm"/>
    <property type="evidence" value="ECO:0007669"/>
    <property type="project" value="TreeGrafter"/>
</dbReference>
<name>X0X9W6_9ZZZZ</name>
<keyword evidence="1" id="KW-0479">Metal-binding</keyword>
<dbReference type="InterPro" id="IPR017850">
    <property type="entry name" value="Alkaline_phosphatase_core_sf"/>
</dbReference>
<sequence>LYMGKVTQVDDQLPAIWKKLEEKGLAEDTLTVIISDHGEPFGDHGTIRKFGVPLYDELATCLMMMRLPGLIPEGKRVTSLAQNVDMMPTLLELLEIDERPDMDGVSLAPIIEGKTDKVRDEAMIGAFGLRTGIVTAEGWKFIDNRGDKPNELYNLSDDPKELHNRHDERSDLARQLHHRVWKFNSRWAKALSWRDRSG</sequence>
<evidence type="ECO:0000256" key="1">
    <source>
        <dbReference type="ARBA" id="ARBA00022723"/>
    </source>
</evidence>
<feature type="non-terminal residue" evidence="4">
    <location>
        <position position="1"/>
    </location>
</feature>
<keyword evidence="2" id="KW-0378">Hydrolase</keyword>
<feature type="domain" description="N-sulphoglucosamine sulphohydrolase C-terminal" evidence="3">
    <location>
        <begin position="54"/>
        <end position="183"/>
    </location>
</feature>
<dbReference type="GO" id="GO:0008484">
    <property type="term" value="F:sulfuric ester hydrolase activity"/>
    <property type="evidence" value="ECO:0007669"/>
    <property type="project" value="TreeGrafter"/>
</dbReference>
<dbReference type="PANTHER" id="PTHR45953">
    <property type="entry name" value="IDURONATE 2-SULFATASE"/>
    <property type="match status" value="1"/>
</dbReference>
<evidence type="ECO:0000259" key="3">
    <source>
        <dbReference type="Pfam" id="PF16347"/>
    </source>
</evidence>
<dbReference type="PANTHER" id="PTHR45953:SF1">
    <property type="entry name" value="IDURONATE 2-SULFATASE"/>
    <property type="match status" value="1"/>
</dbReference>
<dbReference type="SUPFAM" id="SSF53649">
    <property type="entry name" value="Alkaline phosphatase-like"/>
    <property type="match status" value="1"/>
</dbReference>
<evidence type="ECO:0000256" key="2">
    <source>
        <dbReference type="ARBA" id="ARBA00022801"/>
    </source>
</evidence>
<reference evidence="4" key="1">
    <citation type="journal article" date="2014" name="Front. Microbiol.">
        <title>High frequency of phylogenetically diverse reductive dehalogenase-homologous genes in deep subseafloor sedimentary metagenomes.</title>
        <authorList>
            <person name="Kawai M."/>
            <person name="Futagami T."/>
            <person name="Toyoda A."/>
            <person name="Takaki Y."/>
            <person name="Nishi S."/>
            <person name="Hori S."/>
            <person name="Arai W."/>
            <person name="Tsubouchi T."/>
            <person name="Morono Y."/>
            <person name="Uchiyama I."/>
            <person name="Ito T."/>
            <person name="Fujiyama A."/>
            <person name="Inagaki F."/>
            <person name="Takami H."/>
        </authorList>
    </citation>
    <scope>NUCLEOTIDE SEQUENCE</scope>
    <source>
        <strain evidence="4">Expedition CK06-06</strain>
    </source>
</reference>
<dbReference type="GO" id="GO:0046872">
    <property type="term" value="F:metal ion binding"/>
    <property type="evidence" value="ECO:0007669"/>
    <property type="project" value="UniProtKB-KW"/>
</dbReference>
<comment type="caution">
    <text evidence="4">The sequence shown here is derived from an EMBL/GenBank/DDBJ whole genome shotgun (WGS) entry which is preliminary data.</text>
</comment>
<organism evidence="4">
    <name type="scientific">marine sediment metagenome</name>
    <dbReference type="NCBI Taxonomy" id="412755"/>
    <lineage>
        <taxon>unclassified sequences</taxon>
        <taxon>metagenomes</taxon>
        <taxon>ecological metagenomes</taxon>
    </lineage>
</organism>
<dbReference type="InterPro" id="IPR032506">
    <property type="entry name" value="SGSH_C"/>
</dbReference>
<dbReference type="Gene3D" id="3.40.720.10">
    <property type="entry name" value="Alkaline Phosphatase, subunit A"/>
    <property type="match status" value="1"/>
</dbReference>
<dbReference type="Pfam" id="PF16347">
    <property type="entry name" value="SGSH_C"/>
    <property type="match status" value="1"/>
</dbReference>
<accession>X0X9W6</accession>
<protein>
    <recommendedName>
        <fullName evidence="3">N-sulphoglucosamine sulphohydrolase C-terminal domain-containing protein</fullName>
    </recommendedName>
</protein>
<proteinExistence type="predicted"/>
<dbReference type="EMBL" id="BARS01031758">
    <property type="protein sequence ID" value="GAG21751.1"/>
    <property type="molecule type" value="Genomic_DNA"/>
</dbReference>
<evidence type="ECO:0000313" key="4">
    <source>
        <dbReference type="EMBL" id="GAG21751.1"/>
    </source>
</evidence>
<dbReference type="AlphaFoldDB" id="X0X9W6"/>